<reference evidence="1 2" key="1">
    <citation type="submission" date="2016-11" db="EMBL/GenBank/DDBJ databases">
        <authorList>
            <person name="Jaros S."/>
            <person name="Januszkiewicz K."/>
            <person name="Wedrychowicz H."/>
        </authorList>
    </citation>
    <scope>NUCLEOTIDE SEQUENCE [LARGE SCALE GENOMIC DNA]</scope>
    <source>
        <strain evidence="1 2">IBRC-M 10683</strain>
    </source>
</reference>
<dbReference type="InterPro" id="IPR025062">
    <property type="entry name" value="DUF4003"/>
</dbReference>
<sequence length="319" mass="36371">MEIIEQYIKEYQQLKIALKWKVPDKTINMAIAANYVMKDKEIDSDKLLIIADTIKSQAGLFSSMKSHSRFLTASIMDINFENPTEQVPELFTYYKQFRNEKFSSGTFTYIAATLLLVSELNPDEIIPKAKDLYDRMKQEHAFLTTASDYPLATLLTIEGRTDTIEQMETFYEELSKNGFSKGNDLQFLSHILSLPPNENSQTLISRAISVYDSLKVIGIRSKRTYYPVIGMLALLPNEELDMKKIKDLYDRLMLEKDFKWQKDVNVMMAVNFFVKGKLEHTTLAETSLYTVVEAIIQAQQAVMTASIVAAATASNSNNN</sequence>
<organism evidence="1 2">
    <name type="scientific">Ornithinibacillus halophilus</name>
    <dbReference type="NCBI Taxonomy" id="930117"/>
    <lineage>
        <taxon>Bacteria</taxon>
        <taxon>Bacillati</taxon>
        <taxon>Bacillota</taxon>
        <taxon>Bacilli</taxon>
        <taxon>Bacillales</taxon>
        <taxon>Bacillaceae</taxon>
        <taxon>Ornithinibacillus</taxon>
    </lineage>
</organism>
<protein>
    <recommendedName>
        <fullName evidence="3">DUF4003 domain-containing protein</fullName>
    </recommendedName>
</protein>
<dbReference type="STRING" id="930117.SAMN05216225_10306"/>
<gene>
    <name evidence="1" type="ORF">SAMN05216225_10306</name>
</gene>
<dbReference type="Proteomes" id="UP000183988">
    <property type="component" value="Unassembled WGS sequence"/>
</dbReference>
<keyword evidence="2" id="KW-1185">Reference proteome</keyword>
<accession>A0A1M5JEU1</accession>
<dbReference type="EMBL" id="FQVW01000030">
    <property type="protein sequence ID" value="SHG39031.1"/>
    <property type="molecule type" value="Genomic_DNA"/>
</dbReference>
<name>A0A1M5JEU1_9BACI</name>
<dbReference type="AlphaFoldDB" id="A0A1M5JEU1"/>
<proteinExistence type="predicted"/>
<evidence type="ECO:0000313" key="2">
    <source>
        <dbReference type="Proteomes" id="UP000183988"/>
    </source>
</evidence>
<dbReference type="Pfam" id="PF13170">
    <property type="entry name" value="DUF4003"/>
    <property type="match status" value="1"/>
</dbReference>
<evidence type="ECO:0008006" key="3">
    <source>
        <dbReference type="Google" id="ProtNLM"/>
    </source>
</evidence>
<evidence type="ECO:0000313" key="1">
    <source>
        <dbReference type="EMBL" id="SHG39031.1"/>
    </source>
</evidence>
<dbReference type="OrthoDB" id="1778393at2"/>